<evidence type="ECO:0000313" key="2">
    <source>
        <dbReference type="EMBL" id="CAB3236046.1"/>
    </source>
</evidence>
<dbReference type="PANTHER" id="PTHR14938">
    <property type="entry name" value="HCLS1-ASSOCIATED PROTEIN X-1"/>
    <property type="match status" value="1"/>
</dbReference>
<sequence>MPHINFMEQIRSFFGLQSNPPKNDFRNPIWSSDDEDDGDELYTRHQMEVFDDAVDLHHEVKKQMHDFFKNFGSMFGEFTSLFHEDHIDAFTSMSPLDDPESENISGNNIRDYYLKPGYQTNVQEHPQKDIDLDGKISSNEISGMLKHKNDLHSPGAVTPFNGDLIPGRSFCQTIITTSVTKADGTVETRRIIKKGNKVIDEVTTTTGPETRGPYSPESLGMDKLSTDKDNTFF</sequence>
<keyword evidence="3" id="KW-1185">Reference proteome</keyword>
<proteinExistence type="predicted"/>
<dbReference type="GO" id="GO:0016529">
    <property type="term" value="C:sarcoplasmic reticulum"/>
    <property type="evidence" value="ECO:0007669"/>
    <property type="project" value="TreeGrafter"/>
</dbReference>
<dbReference type="GO" id="GO:0005739">
    <property type="term" value="C:mitochondrion"/>
    <property type="evidence" value="ECO:0007669"/>
    <property type="project" value="TreeGrafter"/>
</dbReference>
<dbReference type="PANTHER" id="PTHR14938:SF2">
    <property type="entry name" value="HCLS1-ASSOCIATED PROTEIN X-1"/>
    <property type="match status" value="1"/>
</dbReference>
<evidence type="ECO:0000313" key="3">
    <source>
        <dbReference type="Proteomes" id="UP000494106"/>
    </source>
</evidence>
<organism evidence="2 3">
    <name type="scientific">Arctia plantaginis</name>
    <name type="common">Wood tiger moth</name>
    <name type="synonym">Phalaena plantaginis</name>
    <dbReference type="NCBI Taxonomy" id="874455"/>
    <lineage>
        <taxon>Eukaryota</taxon>
        <taxon>Metazoa</taxon>
        <taxon>Ecdysozoa</taxon>
        <taxon>Arthropoda</taxon>
        <taxon>Hexapoda</taxon>
        <taxon>Insecta</taxon>
        <taxon>Pterygota</taxon>
        <taxon>Neoptera</taxon>
        <taxon>Endopterygota</taxon>
        <taxon>Lepidoptera</taxon>
        <taxon>Glossata</taxon>
        <taxon>Ditrysia</taxon>
        <taxon>Noctuoidea</taxon>
        <taxon>Erebidae</taxon>
        <taxon>Arctiinae</taxon>
        <taxon>Arctia</taxon>
    </lineage>
</organism>
<dbReference type="Proteomes" id="UP000494106">
    <property type="component" value="Unassembled WGS sequence"/>
</dbReference>
<dbReference type="AlphaFoldDB" id="A0A8S0ZVR5"/>
<dbReference type="GO" id="GO:0043066">
    <property type="term" value="P:negative regulation of apoptotic process"/>
    <property type="evidence" value="ECO:0007669"/>
    <property type="project" value="InterPro"/>
</dbReference>
<dbReference type="OrthoDB" id="5562606at2759"/>
<gene>
    <name evidence="2" type="ORF">APLA_LOCUS6415</name>
</gene>
<reference evidence="2 3" key="1">
    <citation type="submission" date="2020-04" db="EMBL/GenBank/DDBJ databases">
        <authorList>
            <person name="Wallbank WR R."/>
            <person name="Pardo Diaz C."/>
            <person name="Kozak K."/>
            <person name="Martin S."/>
            <person name="Jiggins C."/>
            <person name="Moest M."/>
            <person name="Warren A I."/>
            <person name="Byers J.R.P. K."/>
            <person name="Montejo-Kovacevich G."/>
            <person name="Yen C E."/>
        </authorList>
    </citation>
    <scope>NUCLEOTIDE SEQUENCE [LARGE SCALE GENOMIC DNA]</scope>
</reference>
<comment type="caution">
    <text evidence="2">The sequence shown here is derived from an EMBL/GenBank/DDBJ whole genome shotgun (WGS) entry which is preliminary data.</text>
</comment>
<protein>
    <submittedName>
        <fullName evidence="2">Uncharacterized protein</fullName>
    </submittedName>
</protein>
<dbReference type="GO" id="GO:0030136">
    <property type="term" value="C:clathrin-coated vesicle"/>
    <property type="evidence" value="ECO:0007669"/>
    <property type="project" value="TreeGrafter"/>
</dbReference>
<dbReference type="InterPro" id="IPR017248">
    <property type="entry name" value="HAX-1"/>
</dbReference>
<dbReference type="GO" id="GO:0015629">
    <property type="term" value="C:actin cytoskeleton"/>
    <property type="evidence" value="ECO:0007669"/>
    <property type="project" value="TreeGrafter"/>
</dbReference>
<feature type="region of interest" description="Disordered" evidence="1">
    <location>
        <begin position="203"/>
        <end position="233"/>
    </location>
</feature>
<dbReference type="GO" id="GO:0016324">
    <property type="term" value="C:apical plasma membrane"/>
    <property type="evidence" value="ECO:0007669"/>
    <property type="project" value="TreeGrafter"/>
</dbReference>
<accession>A0A8S0ZVR5</accession>
<name>A0A8S0ZVR5_ARCPL</name>
<dbReference type="EMBL" id="CADEBC010000485">
    <property type="protein sequence ID" value="CAB3236046.1"/>
    <property type="molecule type" value="Genomic_DNA"/>
</dbReference>
<evidence type="ECO:0000256" key="1">
    <source>
        <dbReference type="SAM" id="MobiDB-lite"/>
    </source>
</evidence>
<dbReference type="GO" id="GO:0030833">
    <property type="term" value="P:regulation of actin filament polymerization"/>
    <property type="evidence" value="ECO:0007669"/>
    <property type="project" value="TreeGrafter"/>
</dbReference>
<feature type="compositionally biased region" description="Basic and acidic residues" evidence="1">
    <location>
        <begin position="224"/>
        <end position="233"/>
    </location>
</feature>